<keyword evidence="3 4" id="KW-0067">ATP-binding</keyword>
<dbReference type="InterPro" id="IPR002698">
    <property type="entry name" value="FTHF_cligase"/>
</dbReference>
<dbReference type="PANTHER" id="PTHR23407:SF1">
    <property type="entry name" value="5-FORMYLTETRAHYDROFOLATE CYCLO-LIGASE"/>
    <property type="match status" value="1"/>
</dbReference>
<dbReference type="GO" id="GO:0030272">
    <property type="term" value="F:5-formyltetrahydrofolate cyclo-ligase activity"/>
    <property type="evidence" value="ECO:0007669"/>
    <property type="project" value="UniProtKB-EC"/>
</dbReference>
<dbReference type="Proteomes" id="UP001198830">
    <property type="component" value="Unassembled WGS sequence"/>
</dbReference>
<proteinExistence type="inferred from homology"/>
<keyword evidence="4" id="KW-0460">Magnesium</keyword>
<dbReference type="PIRSF" id="PIRSF006806">
    <property type="entry name" value="FTHF_cligase"/>
    <property type="match status" value="1"/>
</dbReference>
<keyword evidence="5" id="KW-0436">Ligase</keyword>
<dbReference type="InterPro" id="IPR024185">
    <property type="entry name" value="FTHF_cligase-like_sf"/>
</dbReference>
<evidence type="ECO:0000256" key="2">
    <source>
        <dbReference type="ARBA" id="ARBA00022741"/>
    </source>
</evidence>
<keyword evidence="6" id="KW-1185">Reference proteome</keyword>
<dbReference type="RefSeq" id="WP_228226638.1">
    <property type="nucleotide sequence ID" value="NZ_JAJGNP010000004.1"/>
</dbReference>
<keyword evidence="2 4" id="KW-0547">Nucleotide-binding</keyword>
<dbReference type="Pfam" id="PF01812">
    <property type="entry name" value="5-FTHF_cyc-lig"/>
    <property type="match status" value="1"/>
</dbReference>
<reference evidence="5 6" key="1">
    <citation type="submission" date="2021-10" db="EMBL/GenBank/DDBJ databases">
        <title>The diversity and Nitrogen Metabolism of Culturable Nitrate-Utilizing Bacteria Within the Oxygen Minimum Zone of the Changjiang (Yangtze River)Estuary.</title>
        <authorList>
            <person name="Zhang D."/>
            <person name="Zheng J."/>
            <person name="Liu S."/>
            <person name="He W."/>
        </authorList>
    </citation>
    <scope>NUCLEOTIDE SEQUENCE [LARGE SCALE GENOMIC DNA]</scope>
    <source>
        <strain evidence="5 6">FXH275-2</strain>
    </source>
</reference>
<dbReference type="EC" id="6.3.3.2" evidence="4"/>
<dbReference type="SUPFAM" id="SSF100950">
    <property type="entry name" value="NagB/RpiA/CoA transferase-like"/>
    <property type="match status" value="1"/>
</dbReference>
<organism evidence="5 6">
    <name type="scientific">Sphingobium soli</name>
    <dbReference type="NCBI Taxonomy" id="1591116"/>
    <lineage>
        <taxon>Bacteria</taxon>
        <taxon>Pseudomonadati</taxon>
        <taxon>Pseudomonadota</taxon>
        <taxon>Alphaproteobacteria</taxon>
        <taxon>Sphingomonadales</taxon>
        <taxon>Sphingomonadaceae</taxon>
        <taxon>Sphingobium</taxon>
    </lineage>
</organism>
<evidence type="ECO:0000256" key="1">
    <source>
        <dbReference type="ARBA" id="ARBA00010638"/>
    </source>
</evidence>
<comment type="cofactor">
    <cofactor evidence="4">
        <name>Mg(2+)</name>
        <dbReference type="ChEBI" id="CHEBI:18420"/>
    </cofactor>
</comment>
<dbReference type="PANTHER" id="PTHR23407">
    <property type="entry name" value="ATPASE INHIBITOR/5-FORMYLTETRAHYDROFOLATE CYCLO-LIGASE"/>
    <property type="match status" value="1"/>
</dbReference>
<comment type="similarity">
    <text evidence="1 4">Belongs to the 5-formyltetrahydrofolate cyclo-ligase family.</text>
</comment>
<comment type="catalytic activity">
    <reaction evidence="4">
        <text>(6S)-5-formyl-5,6,7,8-tetrahydrofolate + ATP = (6R)-5,10-methenyltetrahydrofolate + ADP + phosphate</text>
        <dbReference type="Rhea" id="RHEA:10488"/>
        <dbReference type="ChEBI" id="CHEBI:30616"/>
        <dbReference type="ChEBI" id="CHEBI:43474"/>
        <dbReference type="ChEBI" id="CHEBI:57455"/>
        <dbReference type="ChEBI" id="CHEBI:57457"/>
        <dbReference type="ChEBI" id="CHEBI:456216"/>
        <dbReference type="EC" id="6.3.3.2"/>
    </reaction>
</comment>
<evidence type="ECO:0000256" key="3">
    <source>
        <dbReference type="ARBA" id="ARBA00022840"/>
    </source>
</evidence>
<name>A0ABS8H1E1_9SPHN</name>
<accession>A0ABS8H1E1</accession>
<dbReference type="Gene3D" id="3.40.50.10420">
    <property type="entry name" value="NagB/RpiA/CoA transferase-like"/>
    <property type="match status" value="1"/>
</dbReference>
<dbReference type="InterPro" id="IPR037171">
    <property type="entry name" value="NagB/RpiA_transferase-like"/>
</dbReference>
<sequence>MSDQSPAADKVSLRATARQRRRDFVAALDPLAHRLAFKVVPSPLARHIADAHIVALYMGLDDEAPAQRLAPQLKAMGKAIALPRVIDRLGSMEFIEWNADDVLVPGLYRTHHPDPTGGVVSPDVIVTPLVAFDRSMNRLGQGGGYYDRALARFPEALRIGVAWSAQELDAVPADPWDLPLDMVLTEVEVIEGTKA</sequence>
<keyword evidence="4" id="KW-0479">Metal-binding</keyword>
<dbReference type="NCBIfam" id="TIGR02727">
    <property type="entry name" value="MTHFS_bact"/>
    <property type="match status" value="1"/>
</dbReference>
<protein>
    <recommendedName>
        <fullName evidence="4">5-formyltetrahydrofolate cyclo-ligase</fullName>
        <ecNumber evidence="4">6.3.3.2</ecNumber>
    </recommendedName>
</protein>
<dbReference type="EMBL" id="JAJGNP010000004">
    <property type="protein sequence ID" value="MCC4232345.1"/>
    <property type="molecule type" value="Genomic_DNA"/>
</dbReference>
<evidence type="ECO:0000256" key="4">
    <source>
        <dbReference type="RuleBase" id="RU361279"/>
    </source>
</evidence>
<evidence type="ECO:0000313" key="6">
    <source>
        <dbReference type="Proteomes" id="UP001198830"/>
    </source>
</evidence>
<comment type="caution">
    <text evidence="5">The sequence shown here is derived from an EMBL/GenBank/DDBJ whole genome shotgun (WGS) entry which is preliminary data.</text>
</comment>
<gene>
    <name evidence="5" type="ORF">LL253_06535</name>
</gene>
<evidence type="ECO:0000313" key="5">
    <source>
        <dbReference type="EMBL" id="MCC4232345.1"/>
    </source>
</evidence>